<organism evidence="4 5">
    <name type="scientific">Streptomyces solincola</name>
    <dbReference type="NCBI Taxonomy" id="2100817"/>
    <lineage>
        <taxon>Bacteria</taxon>
        <taxon>Bacillati</taxon>
        <taxon>Actinomycetota</taxon>
        <taxon>Actinomycetes</taxon>
        <taxon>Kitasatosporales</taxon>
        <taxon>Streptomycetaceae</taxon>
        <taxon>Streptomyces</taxon>
    </lineage>
</organism>
<dbReference type="FunFam" id="3.40.605.10:FF:000007">
    <property type="entry name" value="NAD/NADP-dependent betaine aldehyde dehydrogenase"/>
    <property type="match status" value="1"/>
</dbReference>
<comment type="similarity">
    <text evidence="1">Belongs to the aldehyde dehydrogenase family.</text>
</comment>
<dbReference type="InterPro" id="IPR016160">
    <property type="entry name" value="Ald_DH_CS_CYS"/>
</dbReference>
<protein>
    <submittedName>
        <fullName evidence="4">Betaine-aldehyde dehydrogenase</fullName>
    </submittedName>
</protein>
<dbReference type="Proteomes" id="UP000239322">
    <property type="component" value="Unassembled WGS sequence"/>
</dbReference>
<feature type="domain" description="Aldehyde dehydrogenase" evidence="3">
    <location>
        <begin position="32"/>
        <end position="477"/>
    </location>
</feature>
<dbReference type="EMBL" id="PVLV01000001">
    <property type="protein sequence ID" value="PRH81200.1"/>
    <property type="molecule type" value="Genomic_DNA"/>
</dbReference>
<proteinExistence type="inferred from homology"/>
<sequence>MASAFEYAPAPESRSVVDIAPSYGLFIDGEFTEAAGGKVFKTVSPSTEEVLSEVAQAGAEDVDRAVAAARRAFEKWSALPGAERAKYLFRIARIVQERSRELAVLETLDNGKPIRETRDADLPLVAAHFFYYAGWADKLDHAGYGRDPRPLGVAGQVIPWNFPLLMLAWKIAPALAAGNTVVLKPAETTPLSALFFADVCRQAGLPRGVVNILPGYGDAGAALVAHEGVDKVAFTGSTAVGKAIARQVAGTRKKVTLELGGKGANIVFDDAPLDQAVEGIVTGIFFNQGQVCCAGSRLLVQESVQDELLDALKRRLSTLRLGDPLDKNTDIGAINSAEQLARISALADTGEAEGAERWSPACELPSAGYWFAPTLFTGVTQAHTIARDEIFGPVLSVLTFRTPDEAVAKANNSQYGLSAGIWTEKGSRILAVASKLRAGVVWANTFNKFDPTSPFGGYKESGFGREGGRHGLEAYLDV</sequence>
<evidence type="ECO:0000313" key="4">
    <source>
        <dbReference type="EMBL" id="PRH81200.1"/>
    </source>
</evidence>
<dbReference type="InterPro" id="IPR016162">
    <property type="entry name" value="Ald_DH_N"/>
</dbReference>
<evidence type="ECO:0000256" key="1">
    <source>
        <dbReference type="ARBA" id="ARBA00009986"/>
    </source>
</evidence>
<reference evidence="4 5" key="1">
    <citation type="submission" date="2018-03" db="EMBL/GenBank/DDBJ databases">
        <title>Novel Streptomyces sp. from soil.</title>
        <authorList>
            <person name="Tan G.Y.A."/>
            <person name="Lee Z.Y."/>
        </authorList>
    </citation>
    <scope>NUCLEOTIDE SEQUENCE [LARGE SCALE GENOMIC DNA]</scope>
    <source>
        <strain evidence="4 5">ST5x</strain>
    </source>
</reference>
<keyword evidence="5" id="KW-1185">Reference proteome</keyword>
<evidence type="ECO:0000256" key="2">
    <source>
        <dbReference type="ARBA" id="ARBA00023002"/>
    </source>
</evidence>
<keyword evidence="2" id="KW-0560">Oxidoreductase</keyword>
<dbReference type="PANTHER" id="PTHR11699">
    <property type="entry name" value="ALDEHYDE DEHYDROGENASE-RELATED"/>
    <property type="match status" value="1"/>
</dbReference>
<accession>A0A2S9Q3E8</accession>
<dbReference type="Gene3D" id="3.40.605.10">
    <property type="entry name" value="Aldehyde Dehydrogenase, Chain A, domain 1"/>
    <property type="match status" value="1"/>
</dbReference>
<dbReference type="InterPro" id="IPR016161">
    <property type="entry name" value="Ald_DH/histidinol_DH"/>
</dbReference>
<dbReference type="OrthoDB" id="6882680at2"/>
<dbReference type="GO" id="GO:0016620">
    <property type="term" value="F:oxidoreductase activity, acting on the aldehyde or oxo group of donors, NAD or NADP as acceptor"/>
    <property type="evidence" value="ECO:0007669"/>
    <property type="project" value="InterPro"/>
</dbReference>
<comment type="caution">
    <text evidence="4">The sequence shown here is derived from an EMBL/GenBank/DDBJ whole genome shotgun (WGS) entry which is preliminary data.</text>
</comment>
<evidence type="ECO:0000313" key="5">
    <source>
        <dbReference type="Proteomes" id="UP000239322"/>
    </source>
</evidence>
<evidence type="ECO:0000259" key="3">
    <source>
        <dbReference type="Pfam" id="PF00171"/>
    </source>
</evidence>
<gene>
    <name evidence="4" type="ORF">C6N75_00020</name>
</gene>
<dbReference type="AlphaFoldDB" id="A0A2S9Q3E8"/>
<dbReference type="SUPFAM" id="SSF53720">
    <property type="entry name" value="ALDH-like"/>
    <property type="match status" value="1"/>
</dbReference>
<dbReference type="PROSITE" id="PS00070">
    <property type="entry name" value="ALDEHYDE_DEHYDR_CYS"/>
    <property type="match status" value="1"/>
</dbReference>
<name>A0A2S9Q3E8_9ACTN</name>
<dbReference type="FunFam" id="3.40.309.10:FF:000012">
    <property type="entry name" value="Betaine aldehyde dehydrogenase"/>
    <property type="match status" value="1"/>
</dbReference>
<dbReference type="InterPro" id="IPR015590">
    <property type="entry name" value="Aldehyde_DH_dom"/>
</dbReference>
<dbReference type="RefSeq" id="WP_105866737.1">
    <property type="nucleotide sequence ID" value="NZ_PVLV01000001.1"/>
</dbReference>
<dbReference type="Gene3D" id="3.40.309.10">
    <property type="entry name" value="Aldehyde Dehydrogenase, Chain A, domain 2"/>
    <property type="match status" value="1"/>
</dbReference>
<dbReference type="InterPro" id="IPR016163">
    <property type="entry name" value="Ald_DH_C"/>
</dbReference>
<dbReference type="Pfam" id="PF00171">
    <property type="entry name" value="Aldedh"/>
    <property type="match status" value="1"/>
</dbReference>